<dbReference type="SUPFAM" id="SSF56349">
    <property type="entry name" value="DNA breaking-rejoining enzymes"/>
    <property type="match status" value="1"/>
</dbReference>
<evidence type="ECO:0000313" key="6">
    <source>
        <dbReference type="EMBL" id="GAA4556610.1"/>
    </source>
</evidence>
<dbReference type="PROSITE" id="PS51898">
    <property type="entry name" value="TYR_RECOMBINASE"/>
    <property type="match status" value="1"/>
</dbReference>
<organism evidence="6 7">
    <name type="scientific">Pseudonocardia xishanensis</name>
    <dbReference type="NCBI Taxonomy" id="630995"/>
    <lineage>
        <taxon>Bacteria</taxon>
        <taxon>Bacillati</taxon>
        <taxon>Actinomycetota</taxon>
        <taxon>Actinomycetes</taxon>
        <taxon>Pseudonocardiales</taxon>
        <taxon>Pseudonocardiaceae</taxon>
        <taxon>Pseudonocardia</taxon>
    </lineage>
</organism>
<gene>
    <name evidence="6" type="ORF">GCM10023175_59130</name>
</gene>
<protein>
    <submittedName>
        <fullName evidence="6">Tyrosine-type recombinase/integrase</fullName>
    </submittedName>
</protein>
<evidence type="ECO:0000313" key="7">
    <source>
        <dbReference type="Proteomes" id="UP001501598"/>
    </source>
</evidence>
<name>A0ABP8S1I0_9PSEU</name>
<feature type="domain" description="Tyr recombinase" evidence="4">
    <location>
        <begin position="209"/>
        <end position="412"/>
    </location>
</feature>
<dbReference type="Gene3D" id="1.10.150.130">
    <property type="match status" value="1"/>
</dbReference>
<feature type="domain" description="Core-binding (CB)" evidence="5">
    <location>
        <begin position="77"/>
        <end position="188"/>
    </location>
</feature>
<evidence type="ECO:0000256" key="1">
    <source>
        <dbReference type="ARBA" id="ARBA00023125"/>
    </source>
</evidence>
<dbReference type="Gene3D" id="1.10.443.10">
    <property type="entry name" value="Intergrase catalytic core"/>
    <property type="match status" value="1"/>
</dbReference>
<sequence length="428" mass="47934">MAGKPGTRTKRATGSIEKLPSGALRVRVYAGLDPLTKRRHELIEIVPPGPQAQKQAEAVRVAFVHQINERRNPKTNATLDQLLERYLSQFQGSPNTLQLYQTHVKNHIKPLLGPVKIGRLDAEVLDSFYAELRRCRAHCSRKRGLIDHRTAREHECDERCRPHRCKPLSATTIRHIHFILSGAFKKAIRWGWIKESPTAYAEPPPAPKPNPKPPNAAQAAQIVTESWKDPDWGAMIWTAMTTGVRRGELCAVKVESVDFTPGRETLWLERAIRREPGWGWGEGDLKTHQQRRIALDDETVAVLKEQLARLETRCEQLGTKLRPTAYLFSGAPDGSTFMTPDSVTQRYDRMVTRLGIDTTLHKLRHYSATELIAAGVDPRTVAGRLGHGGGGTTTLKTYTAWVAEADQRAAQLVGAQLPRRPRVARDLA</sequence>
<dbReference type="InterPro" id="IPR013762">
    <property type="entry name" value="Integrase-like_cat_sf"/>
</dbReference>
<dbReference type="InterPro" id="IPR050090">
    <property type="entry name" value="Tyrosine_recombinase_XerCD"/>
</dbReference>
<dbReference type="PROSITE" id="PS51900">
    <property type="entry name" value="CB"/>
    <property type="match status" value="1"/>
</dbReference>
<dbReference type="InterPro" id="IPR044068">
    <property type="entry name" value="CB"/>
</dbReference>
<comment type="caution">
    <text evidence="6">The sequence shown here is derived from an EMBL/GenBank/DDBJ whole genome shotgun (WGS) entry which is preliminary data.</text>
</comment>
<keyword evidence="2" id="KW-0233">DNA recombination</keyword>
<dbReference type="PANTHER" id="PTHR30349">
    <property type="entry name" value="PHAGE INTEGRASE-RELATED"/>
    <property type="match status" value="1"/>
</dbReference>
<dbReference type="InterPro" id="IPR002104">
    <property type="entry name" value="Integrase_catalytic"/>
</dbReference>
<dbReference type="Pfam" id="PF00589">
    <property type="entry name" value="Phage_integrase"/>
    <property type="match status" value="1"/>
</dbReference>
<keyword evidence="1 3" id="KW-0238">DNA-binding</keyword>
<keyword evidence="7" id="KW-1185">Reference proteome</keyword>
<evidence type="ECO:0000256" key="3">
    <source>
        <dbReference type="PROSITE-ProRule" id="PRU01248"/>
    </source>
</evidence>
<evidence type="ECO:0000256" key="2">
    <source>
        <dbReference type="ARBA" id="ARBA00023172"/>
    </source>
</evidence>
<dbReference type="RefSeq" id="WP_345425867.1">
    <property type="nucleotide sequence ID" value="NZ_BAABGT010000099.1"/>
</dbReference>
<dbReference type="InterPro" id="IPR010998">
    <property type="entry name" value="Integrase_recombinase_N"/>
</dbReference>
<evidence type="ECO:0000259" key="5">
    <source>
        <dbReference type="PROSITE" id="PS51900"/>
    </source>
</evidence>
<proteinExistence type="predicted"/>
<dbReference type="Proteomes" id="UP001501598">
    <property type="component" value="Unassembled WGS sequence"/>
</dbReference>
<evidence type="ECO:0000259" key="4">
    <source>
        <dbReference type="PROSITE" id="PS51898"/>
    </source>
</evidence>
<accession>A0ABP8S1I0</accession>
<dbReference type="PANTHER" id="PTHR30349:SF91">
    <property type="entry name" value="INTA PROTEIN"/>
    <property type="match status" value="1"/>
</dbReference>
<dbReference type="InterPro" id="IPR011010">
    <property type="entry name" value="DNA_brk_join_enz"/>
</dbReference>
<dbReference type="EMBL" id="BAABGT010000099">
    <property type="protein sequence ID" value="GAA4556610.1"/>
    <property type="molecule type" value="Genomic_DNA"/>
</dbReference>
<reference evidence="7" key="1">
    <citation type="journal article" date="2019" name="Int. J. Syst. Evol. Microbiol.">
        <title>The Global Catalogue of Microorganisms (GCM) 10K type strain sequencing project: providing services to taxonomists for standard genome sequencing and annotation.</title>
        <authorList>
            <consortium name="The Broad Institute Genomics Platform"/>
            <consortium name="The Broad Institute Genome Sequencing Center for Infectious Disease"/>
            <person name="Wu L."/>
            <person name="Ma J."/>
        </authorList>
    </citation>
    <scope>NUCLEOTIDE SEQUENCE [LARGE SCALE GENOMIC DNA]</scope>
    <source>
        <strain evidence="7">JCM 17906</strain>
    </source>
</reference>